<dbReference type="PANTHER" id="PTHR10963">
    <property type="entry name" value="GLYCOSYL HYDROLASE-RELATED"/>
    <property type="match status" value="1"/>
</dbReference>
<feature type="chain" id="PRO_5025453499" evidence="5">
    <location>
        <begin position="20"/>
        <end position="408"/>
    </location>
</feature>
<evidence type="ECO:0000256" key="4">
    <source>
        <dbReference type="SAM" id="MobiDB-lite"/>
    </source>
</evidence>
<dbReference type="GO" id="GO:0009277">
    <property type="term" value="C:fungal-type cell wall"/>
    <property type="evidence" value="ECO:0007669"/>
    <property type="project" value="TreeGrafter"/>
</dbReference>
<evidence type="ECO:0000256" key="5">
    <source>
        <dbReference type="SAM" id="SignalP"/>
    </source>
</evidence>
<keyword evidence="2 7" id="KW-0378">Hydrolase</keyword>
<keyword evidence="3" id="KW-0326">Glycosidase</keyword>
<sequence>MRSFNLGAAIAATFSVCLAVSCNSTTKCPESAPCCSQYGVCGVGAYCLGGCDPRYSYDFHSCLAAPACKNSLYEFKSLSKFASNTEYLGDSNGTDWVISGTPVIYNNDSVLLTMAEGTVGTLLMSTHYVWYGKISASLTTSQGQGVVTAFILMSDTHDEIDFEFVGADVSNAQSNYYSQGIEDWHNEKHLAVPGGDSRQEVHTYTIDWQPDYISWFIDGQQLRTKFRNETYNSTTQKYAFPQTPSRVMLSLWPAGAAGNRQGTIDWAGGLVNWNSPYMQNGYYYAIAHNVSVECYNPPAGAGSGNAYFYKSVEIDENSVALGNNGTSIRSLGATGDNPQPEGTVDSANSVPGVFGAGNIGSDGNSNGRASPNPNGGFQQGDLGGTSQASKVVAGGAVALFGLFVACLL</sequence>
<dbReference type="PROSITE" id="PS51762">
    <property type="entry name" value="GH16_2"/>
    <property type="match status" value="1"/>
</dbReference>
<evidence type="ECO:0000313" key="8">
    <source>
        <dbReference type="Proteomes" id="UP000799421"/>
    </source>
</evidence>
<feature type="signal peptide" evidence="5">
    <location>
        <begin position="1"/>
        <end position="19"/>
    </location>
</feature>
<feature type="compositionally biased region" description="Polar residues" evidence="4">
    <location>
        <begin position="361"/>
        <end position="376"/>
    </location>
</feature>
<gene>
    <name evidence="7" type="ORF">K470DRAFT_220055</name>
</gene>
<dbReference type="Proteomes" id="UP000799421">
    <property type="component" value="Unassembled WGS sequence"/>
</dbReference>
<organism evidence="7 8">
    <name type="scientific">Piedraia hortae CBS 480.64</name>
    <dbReference type="NCBI Taxonomy" id="1314780"/>
    <lineage>
        <taxon>Eukaryota</taxon>
        <taxon>Fungi</taxon>
        <taxon>Dikarya</taxon>
        <taxon>Ascomycota</taxon>
        <taxon>Pezizomycotina</taxon>
        <taxon>Dothideomycetes</taxon>
        <taxon>Dothideomycetidae</taxon>
        <taxon>Capnodiales</taxon>
        <taxon>Piedraiaceae</taxon>
        <taxon>Piedraia</taxon>
    </lineage>
</organism>
<accession>A0A6A7BWC1</accession>
<dbReference type="GO" id="GO:0031505">
    <property type="term" value="P:fungal-type cell wall organization"/>
    <property type="evidence" value="ECO:0007669"/>
    <property type="project" value="TreeGrafter"/>
</dbReference>
<reference evidence="7" key="1">
    <citation type="journal article" date="2020" name="Stud. Mycol.">
        <title>101 Dothideomycetes genomes: a test case for predicting lifestyles and emergence of pathogens.</title>
        <authorList>
            <person name="Haridas S."/>
            <person name="Albert R."/>
            <person name="Binder M."/>
            <person name="Bloem J."/>
            <person name="Labutti K."/>
            <person name="Salamov A."/>
            <person name="Andreopoulos B."/>
            <person name="Baker S."/>
            <person name="Barry K."/>
            <person name="Bills G."/>
            <person name="Bluhm B."/>
            <person name="Cannon C."/>
            <person name="Castanera R."/>
            <person name="Culley D."/>
            <person name="Daum C."/>
            <person name="Ezra D."/>
            <person name="Gonzalez J."/>
            <person name="Henrissat B."/>
            <person name="Kuo A."/>
            <person name="Liang C."/>
            <person name="Lipzen A."/>
            <person name="Lutzoni F."/>
            <person name="Magnuson J."/>
            <person name="Mondo S."/>
            <person name="Nolan M."/>
            <person name="Ohm R."/>
            <person name="Pangilinan J."/>
            <person name="Park H.-J."/>
            <person name="Ramirez L."/>
            <person name="Alfaro M."/>
            <person name="Sun H."/>
            <person name="Tritt A."/>
            <person name="Yoshinaga Y."/>
            <person name="Zwiers L.-H."/>
            <person name="Turgeon B."/>
            <person name="Goodwin S."/>
            <person name="Spatafora J."/>
            <person name="Crous P."/>
            <person name="Grigoriev I."/>
        </authorList>
    </citation>
    <scope>NUCLEOTIDE SEQUENCE</scope>
    <source>
        <strain evidence="7">CBS 480.64</strain>
    </source>
</reference>
<dbReference type="PROSITE" id="PS51257">
    <property type="entry name" value="PROKAR_LIPOPROTEIN"/>
    <property type="match status" value="1"/>
</dbReference>
<dbReference type="InterPro" id="IPR013320">
    <property type="entry name" value="ConA-like_dom_sf"/>
</dbReference>
<feature type="region of interest" description="Disordered" evidence="4">
    <location>
        <begin position="360"/>
        <end position="382"/>
    </location>
</feature>
<dbReference type="OrthoDB" id="4781at2759"/>
<name>A0A6A7BWC1_9PEZI</name>
<keyword evidence="8" id="KW-1185">Reference proteome</keyword>
<dbReference type="AlphaFoldDB" id="A0A6A7BWC1"/>
<evidence type="ECO:0000256" key="2">
    <source>
        <dbReference type="ARBA" id="ARBA00022801"/>
    </source>
</evidence>
<dbReference type="Pfam" id="PF00722">
    <property type="entry name" value="Glyco_hydro_16"/>
    <property type="match status" value="1"/>
</dbReference>
<dbReference type="PANTHER" id="PTHR10963:SF22">
    <property type="entry name" value="GLYCOSIDASE CRH2-RELATED"/>
    <property type="match status" value="1"/>
</dbReference>
<dbReference type="GO" id="GO:0016757">
    <property type="term" value="F:glycosyltransferase activity"/>
    <property type="evidence" value="ECO:0007669"/>
    <property type="project" value="TreeGrafter"/>
</dbReference>
<feature type="domain" description="GH16" evidence="6">
    <location>
        <begin position="73"/>
        <end position="275"/>
    </location>
</feature>
<evidence type="ECO:0000256" key="1">
    <source>
        <dbReference type="ARBA" id="ARBA00022729"/>
    </source>
</evidence>
<dbReference type="GO" id="GO:0004553">
    <property type="term" value="F:hydrolase activity, hydrolyzing O-glycosyl compounds"/>
    <property type="evidence" value="ECO:0007669"/>
    <property type="project" value="InterPro"/>
</dbReference>
<evidence type="ECO:0000256" key="3">
    <source>
        <dbReference type="ARBA" id="ARBA00023295"/>
    </source>
</evidence>
<dbReference type="SUPFAM" id="SSF49899">
    <property type="entry name" value="Concanavalin A-like lectins/glucanases"/>
    <property type="match status" value="1"/>
</dbReference>
<dbReference type="InterPro" id="IPR000757">
    <property type="entry name" value="Beta-glucanase-like"/>
</dbReference>
<proteinExistence type="predicted"/>
<evidence type="ECO:0000313" key="7">
    <source>
        <dbReference type="EMBL" id="KAF2859015.1"/>
    </source>
</evidence>
<dbReference type="InterPro" id="IPR050546">
    <property type="entry name" value="Glycosyl_Hydrlase_16"/>
</dbReference>
<evidence type="ECO:0000259" key="6">
    <source>
        <dbReference type="PROSITE" id="PS51762"/>
    </source>
</evidence>
<protein>
    <submittedName>
        <fullName evidence="7">Glycoside hydrolase family 16 protein</fullName>
    </submittedName>
</protein>
<dbReference type="GO" id="GO:0005975">
    <property type="term" value="P:carbohydrate metabolic process"/>
    <property type="evidence" value="ECO:0007669"/>
    <property type="project" value="InterPro"/>
</dbReference>
<dbReference type="Gene3D" id="2.60.120.200">
    <property type="match status" value="1"/>
</dbReference>
<keyword evidence="1 5" id="KW-0732">Signal</keyword>
<dbReference type="EMBL" id="MU005999">
    <property type="protein sequence ID" value="KAF2859015.1"/>
    <property type="molecule type" value="Genomic_DNA"/>
</dbReference>